<dbReference type="InterPro" id="IPR038556">
    <property type="entry name" value="TAC_Gp13-like_sf"/>
</dbReference>
<dbReference type="Gene3D" id="3.30.2220.20">
    <property type="entry name" value="Phage tail assembly chaperone gp13-like"/>
    <property type="match status" value="1"/>
</dbReference>
<organism evidence="1">
    <name type="scientific">uncultured Caudovirales phage</name>
    <dbReference type="NCBI Taxonomy" id="2100421"/>
    <lineage>
        <taxon>Viruses</taxon>
        <taxon>Duplodnaviria</taxon>
        <taxon>Heunggongvirae</taxon>
        <taxon>Uroviricota</taxon>
        <taxon>Caudoviricetes</taxon>
        <taxon>Peduoviridae</taxon>
        <taxon>Maltschvirus</taxon>
        <taxon>Maltschvirus maltsch</taxon>
    </lineage>
</organism>
<reference evidence="1" key="1">
    <citation type="submission" date="2020-05" db="EMBL/GenBank/DDBJ databases">
        <authorList>
            <person name="Chiriac C."/>
            <person name="Salcher M."/>
            <person name="Ghai R."/>
            <person name="Kavagutti S V."/>
        </authorList>
    </citation>
    <scope>NUCLEOTIDE SEQUENCE</scope>
</reference>
<evidence type="ECO:0000313" key="1">
    <source>
        <dbReference type="EMBL" id="CAB5220403.1"/>
    </source>
</evidence>
<name>A0A6J7WZG1_9CAUD</name>
<accession>A0A6J7WZG1</accession>
<sequence length="119" mass="13151">MASKTLREQILGAEDTQSELVEVPQWGVTVEVRGMSGKSRAQFLANYTDEVGRVQWDRLYPNLLIHTVFDPETSEQVFLAEDSDAINLKSGSALEIVANVSLRLSGLNQEQQKEAGNVS</sequence>
<dbReference type="EMBL" id="LR798283">
    <property type="protein sequence ID" value="CAB5220403.1"/>
    <property type="molecule type" value="Genomic_DNA"/>
</dbReference>
<protein>
    <submittedName>
        <fullName evidence="1">Uncharacterized protein</fullName>
    </submittedName>
</protein>
<gene>
    <name evidence="1" type="ORF">UFOVP238_45</name>
</gene>
<proteinExistence type="predicted"/>